<organism evidence="5 6">
    <name type="scientific">Cnuibacter physcomitrellae</name>
    <dbReference type="NCBI Taxonomy" id="1619308"/>
    <lineage>
        <taxon>Bacteria</taxon>
        <taxon>Bacillati</taxon>
        <taxon>Actinomycetota</taxon>
        <taxon>Actinomycetes</taxon>
        <taxon>Micrococcales</taxon>
        <taxon>Microbacteriaceae</taxon>
        <taxon>Cnuibacter</taxon>
    </lineage>
</organism>
<evidence type="ECO:0000256" key="3">
    <source>
        <dbReference type="SAM" id="Phobius"/>
    </source>
</evidence>
<keyword evidence="3" id="KW-0812">Transmembrane</keyword>
<feature type="region of interest" description="Disordered" evidence="2">
    <location>
        <begin position="1"/>
        <end position="38"/>
    </location>
</feature>
<feature type="transmembrane region" description="Helical" evidence="3">
    <location>
        <begin position="96"/>
        <end position="118"/>
    </location>
</feature>
<evidence type="ECO:0000256" key="1">
    <source>
        <dbReference type="ARBA" id="ARBA00022729"/>
    </source>
</evidence>
<evidence type="ECO:0000313" key="5">
    <source>
        <dbReference type="EMBL" id="ARJ05442.1"/>
    </source>
</evidence>
<gene>
    <name evidence="5" type="ORF">B5808_09575</name>
</gene>
<reference evidence="5 6" key="1">
    <citation type="submission" date="2017-04" db="EMBL/GenBank/DDBJ databases">
        <authorList>
            <person name="Afonso C.L."/>
            <person name="Miller P.J."/>
            <person name="Scott M.A."/>
            <person name="Spackman E."/>
            <person name="Goraichik I."/>
            <person name="Dimitrov K.M."/>
            <person name="Suarez D.L."/>
            <person name="Swayne D.E."/>
        </authorList>
    </citation>
    <scope>NUCLEOTIDE SEQUENCE [LARGE SCALE GENOMIC DNA]</scope>
    <source>
        <strain evidence="6">XA(T)</strain>
    </source>
</reference>
<protein>
    <recommendedName>
        <fullName evidence="4">DUF4352 domain-containing protein</fullName>
    </recommendedName>
</protein>
<dbReference type="AlphaFoldDB" id="A0A1X9LLT2"/>
<evidence type="ECO:0000259" key="4">
    <source>
        <dbReference type="Pfam" id="PF11611"/>
    </source>
</evidence>
<keyword evidence="3" id="KW-0472">Membrane</keyword>
<dbReference type="InterPro" id="IPR029050">
    <property type="entry name" value="Immunoprotect_excell_Ig-like"/>
</dbReference>
<keyword evidence="1" id="KW-0732">Signal</keyword>
<feature type="transmembrane region" description="Helical" evidence="3">
    <location>
        <begin position="70"/>
        <end position="89"/>
    </location>
</feature>
<dbReference type="Gene3D" id="2.60.40.1240">
    <property type="match status" value="1"/>
</dbReference>
<proteinExistence type="predicted"/>
<feature type="region of interest" description="Disordered" evidence="2">
    <location>
        <begin position="137"/>
        <end position="168"/>
    </location>
</feature>
<evidence type="ECO:0000256" key="2">
    <source>
        <dbReference type="SAM" id="MobiDB-lite"/>
    </source>
</evidence>
<dbReference type="STRING" id="1619308.B5808_09575"/>
<feature type="transmembrane region" description="Helical" evidence="3">
    <location>
        <begin position="45"/>
        <end position="64"/>
    </location>
</feature>
<evidence type="ECO:0000313" key="6">
    <source>
        <dbReference type="Proteomes" id="UP000192775"/>
    </source>
</evidence>
<dbReference type="EMBL" id="CP020715">
    <property type="protein sequence ID" value="ARJ05442.1"/>
    <property type="molecule type" value="Genomic_DNA"/>
</dbReference>
<keyword evidence="3" id="KW-1133">Transmembrane helix</keyword>
<dbReference type="KEGG" id="cphy:B5808_09575"/>
<dbReference type="InterPro" id="IPR029051">
    <property type="entry name" value="DUF4352"/>
</dbReference>
<feature type="domain" description="DUF4352" evidence="4">
    <location>
        <begin position="170"/>
        <end position="280"/>
    </location>
</feature>
<sequence length="303" mass="31467">MTSTTRGSSMSEQPPTGQPYQPQPGYQPPQYQQPGAYPPPPQNRFNGLGLASFIIGGLSLLFAFVPFANYASGFFAFIGIILGIIGLVLKGRAKLLAIIGTAVSVIALILSIVLAVVYTAGFVNAVDEAVTVDPPSITVPESTAGGSDSGSSGGSEQSTIGTREDPAPYGSTVTISTFEGPVWDVSVGAPVLNALDQVKAGNQFNPDPAPGNQYAIIPATVTYRGDSSGRPFELQFSYVSPSGQSYDPTFVAMDGQLTDVDELLSGASGSGNVVFEIPSEGAEQGTWSVSYVLSDEKVYFGGQ</sequence>
<dbReference type="Proteomes" id="UP000192775">
    <property type="component" value="Chromosome"/>
</dbReference>
<dbReference type="Pfam" id="PF11611">
    <property type="entry name" value="DUF4352"/>
    <property type="match status" value="1"/>
</dbReference>
<name>A0A1X9LLT2_9MICO</name>
<feature type="compositionally biased region" description="Polar residues" evidence="2">
    <location>
        <begin position="1"/>
        <end position="12"/>
    </location>
</feature>
<keyword evidence="6" id="KW-1185">Reference proteome</keyword>
<accession>A0A1X9LLT2</accession>